<dbReference type="GeneID" id="37030536"/>
<gene>
    <name evidence="3" type="ORF">BDZ90DRAFT_267795</name>
</gene>
<proteinExistence type="predicted"/>
<protein>
    <submittedName>
        <fullName evidence="3">Uncharacterized protein</fullName>
    </submittedName>
</protein>
<evidence type="ECO:0000256" key="1">
    <source>
        <dbReference type="SAM" id="MobiDB-lite"/>
    </source>
</evidence>
<feature type="compositionally biased region" description="Basic and acidic residues" evidence="1">
    <location>
        <begin position="324"/>
        <end position="334"/>
    </location>
</feature>
<feature type="chain" id="PRO_5016310776" evidence="2">
    <location>
        <begin position="21"/>
        <end position="373"/>
    </location>
</feature>
<dbReference type="EMBL" id="KZ819674">
    <property type="protein sequence ID" value="PWN25873.1"/>
    <property type="molecule type" value="Genomic_DNA"/>
</dbReference>
<sequence length="373" mass="37076">MLLVLPALLMQTPLPQQSDAAPTLGFWKDKARIDRLTANINSGNLPMQLASNGMTGYGTHLMIETANDAQRKASVAQAEVEDARASLASTAPTTTSSSSSSSSSGIAAQSTSSALPVRRRMKSRPASVAKVPAGGASRAAAAPVRGATSGTATSGIATPSATPGTSTPGAASSGATTSGAATGDSSTNELSLGGGSPGARPIAHSGDNVSQPNGPRPQGHHPLAAPADQPAQQPQPHNINFDRPFGPRPVSPHAVTDSDNSPSEHTGSQALGDTTAETHPAEPAESSVDPTLGTSKANLANALGTMANSFINIGVVAPNTWSGHEAKMAREKQNAADAASSSIASASSSKSAAMTSSTSLSSTSHAAGPTSVP</sequence>
<reference evidence="3 4" key="1">
    <citation type="journal article" date="2018" name="Mol. Biol. Evol.">
        <title>Broad Genomic Sampling Reveals a Smut Pathogenic Ancestry of the Fungal Clade Ustilaginomycotina.</title>
        <authorList>
            <person name="Kijpornyongpan T."/>
            <person name="Mondo S.J."/>
            <person name="Barry K."/>
            <person name="Sandor L."/>
            <person name="Lee J."/>
            <person name="Lipzen A."/>
            <person name="Pangilinan J."/>
            <person name="LaButti K."/>
            <person name="Hainaut M."/>
            <person name="Henrissat B."/>
            <person name="Grigoriev I.V."/>
            <person name="Spatafora J.W."/>
            <person name="Aime M.C."/>
        </authorList>
    </citation>
    <scope>NUCLEOTIDE SEQUENCE [LARGE SCALE GENOMIC DNA]</scope>
    <source>
        <strain evidence="3 4">MCA 5214</strain>
    </source>
</reference>
<organism evidence="3 4">
    <name type="scientific">Jaminaea rosea</name>
    <dbReference type="NCBI Taxonomy" id="1569628"/>
    <lineage>
        <taxon>Eukaryota</taxon>
        <taxon>Fungi</taxon>
        <taxon>Dikarya</taxon>
        <taxon>Basidiomycota</taxon>
        <taxon>Ustilaginomycotina</taxon>
        <taxon>Exobasidiomycetes</taxon>
        <taxon>Microstromatales</taxon>
        <taxon>Microstromatales incertae sedis</taxon>
        <taxon>Jaminaea</taxon>
    </lineage>
</organism>
<feature type="compositionally biased region" description="Low complexity" evidence="1">
    <location>
        <begin position="129"/>
        <end position="187"/>
    </location>
</feature>
<feature type="region of interest" description="Disordered" evidence="1">
    <location>
        <begin position="324"/>
        <end position="373"/>
    </location>
</feature>
<feature type="signal peptide" evidence="2">
    <location>
        <begin position="1"/>
        <end position="20"/>
    </location>
</feature>
<feature type="compositionally biased region" description="Low complexity" evidence="1">
    <location>
        <begin position="85"/>
        <end position="114"/>
    </location>
</feature>
<evidence type="ECO:0000313" key="4">
    <source>
        <dbReference type="Proteomes" id="UP000245884"/>
    </source>
</evidence>
<evidence type="ECO:0000256" key="2">
    <source>
        <dbReference type="SAM" id="SignalP"/>
    </source>
</evidence>
<dbReference type="Proteomes" id="UP000245884">
    <property type="component" value="Unassembled WGS sequence"/>
</dbReference>
<keyword evidence="4" id="KW-1185">Reference proteome</keyword>
<evidence type="ECO:0000313" key="3">
    <source>
        <dbReference type="EMBL" id="PWN25873.1"/>
    </source>
</evidence>
<accession>A0A316UPS4</accession>
<dbReference type="RefSeq" id="XP_025360485.1">
    <property type="nucleotide sequence ID" value="XM_025508713.1"/>
</dbReference>
<keyword evidence="2" id="KW-0732">Signal</keyword>
<feature type="compositionally biased region" description="Polar residues" evidence="1">
    <location>
        <begin position="257"/>
        <end position="277"/>
    </location>
</feature>
<feature type="compositionally biased region" description="Low complexity" evidence="1">
    <location>
        <begin position="335"/>
        <end position="367"/>
    </location>
</feature>
<name>A0A316UPS4_9BASI</name>
<dbReference type="AlphaFoldDB" id="A0A316UPS4"/>
<feature type="compositionally biased region" description="Low complexity" evidence="1">
    <location>
        <begin position="224"/>
        <end position="236"/>
    </location>
</feature>
<feature type="region of interest" description="Disordered" evidence="1">
    <location>
        <begin position="84"/>
        <end position="293"/>
    </location>
</feature>